<feature type="compositionally biased region" description="Basic and acidic residues" evidence="1">
    <location>
        <begin position="445"/>
        <end position="454"/>
    </location>
</feature>
<dbReference type="InterPro" id="IPR029071">
    <property type="entry name" value="Ubiquitin-like_domsf"/>
</dbReference>
<dbReference type="SMART" id="SM00213">
    <property type="entry name" value="UBQ"/>
    <property type="match status" value="1"/>
</dbReference>
<sequence>MASQEASGSDVPMSEAGTVDEQKWMSFSVRHGKTFHNVRLAEDDSVLELKMMIFSLTDVPPERQKLLGLTRGKLPIDEAPLSSLAIPPGSLKAKQAVNLDGSSSPASSRTHTSGKTISIMLVGTPVQDTFQDRAALLNAVSSMMNVMSDPSNISKVRKTVERFREFAPIHPPRTGLSGGLLVLDLDWTIADTHKLMDPQCPVALAARPGLHEFLAAVYPYYDIAVWSQTSWRFLEMKLTELGCFEDSRYQITFILDRSSMPAVHVREATKKEVKPLDVIWNRFPEVYGAHNTVHVDDLGRNFIMNPLNGIVIQPYYSDARLDDELASLARYCLQLANPSVTDVRNRGWSTPGHDRWHDCTLPLVSPLPVALDKADTTGSYAYVFRRRHAHWLAYAAKHPSSARQGATQARAAPQEGPSSGNLATTNEEEGSVSSSGAPMQEDDSKEDKQPPKQS</sequence>
<protein>
    <recommendedName>
        <fullName evidence="6">Nuclear proteasome inhibitor UBLCP1</fullName>
    </recommendedName>
</protein>
<gene>
    <name evidence="4" type="ORF">IE81DRAFT_320445</name>
</gene>
<accession>A0A316W676</accession>
<evidence type="ECO:0000256" key="1">
    <source>
        <dbReference type="SAM" id="MobiDB-lite"/>
    </source>
</evidence>
<dbReference type="PROSITE" id="PS50969">
    <property type="entry name" value="FCP1"/>
    <property type="match status" value="1"/>
</dbReference>
<dbReference type="SUPFAM" id="SSF54236">
    <property type="entry name" value="Ubiquitin-like"/>
    <property type="match status" value="1"/>
</dbReference>
<name>A0A316W676_9BASI</name>
<dbReference type="RefSeq" id="XP_025372422.1">
    <property type="nucleotide sequence ID" value="XM_025513035.1"/>
</dbReference>
<organism evidence="4 5">
    <name type="scientific">Ceraceosorus guamensis</name>
    <dbReference type="NCBI Taxonomy" id="1522189"/>
    <lineage>
        <taxon>Eukaryota</taxon>
        <taxon>Fungi</taxon>
        <taxon>Dikarya</taxon>
        <taxon>Basidiomycota</taxon>
        <taxon>Ustilaginomycotina</taxon>
        <taxon>Exobasidiomycetes</taxon>
        <taxon>Ceraceosorales</taxon>
        <taxon>Ceraceosoraceae</taxon>
        <taxon>Ceraceosorus</taxon>
    </lineage>
</organism>
<evidence type="ECO:0000259" key="3">
    <source>
        <dbReference type="PROSITE" id="PS50969"/>
    </source>
</evidence>
<dbReference type="PANTHER" id="PTHR48493:SF1">
    <property type="entry name" value="UBIQUITIN-LIKE DOMAIN-CONTAINING CTD PHOSPHATASE 1"/>
    <property type="match status" value="1"/>
</dbReference>
<dbReference type="InterPro" id="IPR023214">
    <property type="entry name" value="HAD_sf"/>
</dbReference>
<dbReference type="PROSITE" id="PS50053">
    <property type="entry name" value="UBIQUITIN_2"/>
    <property type="match status" value="1"/>
</dbReference>
<dbReference type="InterPro" id="IPR051658">
    <property type="entry name" value="UBLCP1"/>
</dbReference>
<evidence type="ECO:0008006" key="6">
    <source>
        <dbReference type="Google" id="ProtNLM"/>
    </source>
</evidence>
<feature type="domain" description="Ubiquitin-like" evidence="2">
    <location>
        <begin position="25"/>
        <end position="90"/>
    </location>
</feature>
<dbReference type="OrthoDB" id="1711508at2759"/>
<feature type="compositionally biased region" description="Polar residues" evidence="1">
    <location>
        <begin position="416"/>
        <end position="437"/>
    </location>
</feature>
<dbReference type="InterPro" id="IPR036412">
    <property type="entry name" value="HAD-like_sf"/>
</dbReference>
<proteinExistence type="predicted"/>
<dbReference type="GO" id="GO:0004722">
    <property type="term" value="F:protein serine/threonine phosphatase activity"/>
    <property type="evidence" value="ECO:0007669"/>
    <property type="project" value="TreeGrafter"/>
</dbReference>
<evidence type="ECO:0000259" key="2">
    <source>
        <dbReference type="PROSITE" id="PS50053"/>
    </source>
</evidence>
<dbReference type="InterPro" id="IPR004274">
    <property type="entry name" value="FCP1_dom"/>
</dbReference>
<dbReference type="Pfam" id="PF03031">
    <property type="entry name" value="NIF"/>
    <property type="match status" value="1"/>
</dbReference>
<evidence type="ECO:0000313" key="5">
    <source>
        <dbReference type="Proteomes" id="UP000245783"/>
    </source>
</evidence>
<keyword evidence="5" id="KW-1185">Reference proteome</keyword>
<dbReference type="PANTHER" id="PTHR48493">
    <property type="entry name" value="UBIQUITIN-LIKE DOMAIN-CONTAINING CTD PHOSPHATASE 1"/>
    <property type="match status" value="1"/>
</dbReference>
<dbReference type="AlphaFoldDB" id="A0A316W676"/>
<feature type="region of interest" description="Disordered" evidence="1">
    <location>
        <begin position="402"/>
        <end position="454"/>
    </location>
</feature>
<feature type="domain" description="FCP1 homology" evidence="3">
    <location>
        <begin position="174"/>
        <end position="335"/>
    </location>
</feature>
<evidence type="ECO:0000313" key="4">
    <source>
        <dbReference type="EMBL" id="PWN45262.1"/>
    </source>
</evidence>
<dbReference type="GeneID" id="37034905"/>
<dbReference type="Proteomes" id="UP000245783">
    <property type="component" value="Unassembled WGS sequence"/>
</dbReference>
<dbReference type="InterPro" id="IPR000626">
    <property type="entry name" value="Ubiquitin-like_dom"/>
</dbReference>
<dbReference type="STRING" id="1522189.A0A316W676"/>
<dbReference type="InParanoid" id="A0A316W676"/>
<reference evidence="4 5" key="1">
    <citation type="journal article" date="2018" name="Mol. Biol. Evol.">
        <title>Broad Genomic Sampling Reveals a Smut Pathogenic Ancestry of the Fungal Clade Ustilaginomycotina.</title>
        <authorList>
            <person name="Kijpornyongpan T."/>
            <person name="Mondo S.J."/>
            <person name="Barry K."/>
            <person name="Sandor L."/>
            <person name="Lee J."/>
            <person name="Lipzen A."/>
            <person name="Pangilinan J."/>
            <person name="LaButti K."/>
            <person name="Hainaut M."/>
            <person name="Henrissat B."/>
            <person name="Grigoriev I.V."/>
            <person name="Spatafora J.W."/>
            <person name="Aime M.C."/>
        </authorList>
    </citation>
    <scope>NUCLEOTIDE SEQUENCE [LARGE SCALE GENOMIC DNA]</scope>
    <source>
        <strain evidence="4 5">MCA 4658</strain>
    </source>
</reference>
<dbReference type="SMART" id="SM00577">
    <property type="entry name" value="CPDc"/>
    <property type="match status" value="1"/>
</dbReference>
<dbReference type="Gene3D" id="3.40.50.1000">
    <property type="entry name" value="HAD superfamily/HAD-like"/>
    <property type="match status" value="1"/>
</dbReference>
<dbReference type="Gene3D" id="3.10.20.90">
    <property type="entry name" value="Phosphatidylinositol 3-kinase Catalytic Subunit, Chain A, domain 1"/>
    <property type="match status" value="1"/>
</dbReference>
<dbReference type="SUPFAM" id="SSF56784">
    <property type="entry name" value="HAD-like"/>
    <property type="match status" value="1"/>
</dbReference>
<dbReference type="GO" id="GO:0005634">
    <property type="term" value="C:nucleus"/>
    <property type="evidence" value="ECO:0007669"/>
    <property type="project" value="TreeGrafter"/>
</dbReference>
<dbReference type="GO" id="GO:0090364">
    <property type="term" value="P:regulation of proteasome assembly"/>
    <property type="evidence" value="ECO:0007669"/>
    <property type="project" value="InterPro"/>
</dbReference>
<dbReference type="EMBL" id="KZ819356">
    <property type="protein sequence ID" value="PWN45262.1"/>
    <property type="molecule type" value="Genomic_DNA"/>
</dbReference>